<feature type="compositionally biased region" description="Basic and acidic residues" evidence="1">
    <location>
        <begin position="282"/>
        <end position="296"/>
    </location>
</feature>
<proteinExistence type="predicted"/>
<feature type="compositionally biased region" description="Low complexity" evidence="1">
    <location>
        <begin position="52"/>
        <end position="62"/>
    </location>
</feature>
<keyword evidence="3" id="KW-1185">Reference proteome</keyword>
<name>A0A197JIE7_9FUNG</name>
<organism evidence="2 3">
    <name type="scientific">Linnemannia elongata AG-77</name>
    <dbReference type="NCBI Taxonomy" id="1314771"/>
    <lineage>
        <taxon>Eukaryota</taxon>
        <taxon>Fungi</taxon>
        <taxon>Fungi incertae sedis</taxon>
        <taxon>Mucoromycota</taxon>
        <taxon>Mortierellomycotina</taxon>
        <taxon>Mortierellomycetes</taxon>
        <taxon>Mortierellales</taxon>
        <taxon>Mortierellaceae</taxon>
        <taxon>Linnemannia</taxon>
    </lineage>
</organism>
<feature type="region of interest" description="Disordered" evidence="1">
    <location>
        <begin position="1"/>
        <end position="189"/>
    </location>
</feature>
<sequence length="578" mass="63524">MSQTMEVLSTPGMADSQDVFQRERRYESRIPVPKARRATAESVNRPNPKQKAASAAAAASYAQLTSAPSMPRPIPKGNNNKRTPIPQSKSAASSYTFDDTVANPFAPSTPSAFTPSMEPTSFLASHSSQEATSISTDSFFNSKSAANPNSPATTSTTTDTPAAPMPSVTKPFMGAAARTRDASVSSLPGPRHEDMILPVVAKRIKEQGLFDHDVVAYSDDYNAPLYKAPSSPANAGNPFASYDRMKAASSADLSNPKSPLGSSSSAHSRTFDQSPENDQDLDQGKAGRDSRDEHNRASTSSENPAPSVSPPLSDTSPNLSTEQSERRQRQRKETVESQQSQQHQQQVSNDPSSSGVSSPITTRPDRPRRARRNTERSTRHDQYATYGDYEVQPVPQSPQSPQSRQEYLERTQQPSWDRPYFNNGVGQDPYAPPVNKSTRQEMTQNSAADSYQRQHSREQGYGQSRGQNQGRSQRQEYDYRSQGDQYSSRQQQQSYSSNGNNDYYQNQAAGQNHIYQGQQGRAHNAYSRPEMVQVEMSTMGSGPMESESSEEQQPQVVQIDGMDGPKKEKKGSVCCIVM</sequence>
<reference evidence="2 3" key="1">
    <citation type="submission" date="2016-05" db="EMBL/GenBank/DDBJ databases">
        <title>Genome sequencing reveals origins of a unique bacterial endosymbiosis in the earliest lineages of terrestrial Fungi.</title>
        <authorList>
            <consortium name="DOE Joint Genome Institute"/>
            <person name="Uehling J."/>
            <person name="Gryganskyi A."/>
            <person name="Hameed K."/>
            <person name="Tschaplinski T."/>
            <person name="Misztal P."/>
            <person name="Wu S."/>
            <person name="Desiro A."/>
            <person name="Vande Pol N."/>
            <person name="Du Z.-Y."/>
            <person name="Zienkiewicz A."/>
            <person name="Zienkiewicz K."/>
            <person name="Morin E."/>
            <person name="Tisserant E."/>
            <person name="Splivallo R."/>
            <person name="Hainaut M."/>
            <person name="Henrissat B."/>
            <person name="Ohm R."/>
            <person name="Kuo A."/>
            <person name="Yan J."/>
            <person name="Lipzen A."/>
            <person name="Nolan M."/>
            <person name="Labutti K."/>
            <person name="Barry K."/>
            <person name="Goldstein A."/>
            <person name="Labbe J."/>
            <person name="Schadt C."/>
            <person name="Tuskan G."/>
            <person name="Grigoriev I."/>
            <person name="Martin F."/>
            <person name="Vilgalys R."/>
            <person name="Bonito G."/>
        </authorList>
    </citation>
    <scope>NUCLEOTIDE SEQUENCE [LARGE SCALE GENOMIC DNA]</scope>
    <source>
        <strain evidence="2 3">AG-77</strain>
    </source>
</reference>
<feature type="region of interest" description="Disordered" evidence="1">
    <location>
        <begin position="536"/>
        <end position="572"/>
    </location>
</feature>
<evidence type="ECO:0000256" key="1">
    <source>
        <dbReference type="SAM" id="MobiDB-lite"/>
    </source>
</evidence>
<feature type="compositionally biased region" description="Basic and acidic residues" evidence="1">
    <location>
        <begin position="363"/>
        <end position="382"/>
    </location>
</feature>
<gene>
    <name evidence="2" type="ORF">K457DRAFT_142054</name>
</gene>
<feature type="compositionally biased region" description="Polar residues" evidence="1">
    <location>
        <begin position="435"/>
        <end position="453"/>
    </location>
</feature>
<dbReference type="Proteomes" id="UP000078512">
    <property type="component" value="Unassembled WGS sequence"/>
</dbReference>
<feature type="compositionally biased region" description="Low complexity" evidence="1">
    <location>
        <begin position="144"/>
        <end position="167"/>
    </location>
</feature>
<feature type="region of interest" description="Disordered" evidence="1">
    <location>
        <begin position="246"/>
        <end position="505"/>
    </location>
</feature>
<evidence type="ECO:0000313" key="2">
    <source>
        <dbReference type="EMBL" id="OAQ24281.1"/>
    </source>
</evidence>
<dbReference type="OrthoDB" id="2421343at2759"/>
<dbReference type="EMBL" id="KV442097">
    <property type="protein sequence ID" value="OAQ24281.1"/>
    <property type="molecule type" value="Genomic_DNA"/>
</dbReference>
<feature type="compositionally biased region" description="Basic and acidic residues" evidence="1">
    <location>
        <begin position="323"/>
        <end position="335"/>
    </location>
</feature>
<evidence type="ECO:0000313" key="3">
    <source>
        <dbReference type="Proteomes" id="UP000078512"/>
    </source>
</evidence>
<feature type="compositionally biased region" description="Low complexity" evidence="1">
    <location>
        <begin position="459"/>
        <end position="472"/>
    </location>
</feature>
<feature type="compositionally biased region" description="Polar residues" evidence="1">
    <location>
        <begin position="297"/>
        <end position="321"/>
    </location>
</feature>
<protein>
    <submittedName>
        <fullName evidence="2">Uncharacterized protein</fullName>
    </submittedName>
</protein>
<feature type="compositionally biased region" description="Polar residues" evidence="1">
    <location>
        <begin position="77"/>
        <end position="97"/>
    </location>
</feature>
<feature type="compositionally biased region" description="Low complexity" evidence="1">
    <location>
        <begin position="337"/>
        <end position="362"/>
    </location>
</feature>
<feature type="compositionally biased region" description="Low complexity" evidence="1">
    <location>
        <begin position="391"/>
        <end position="403"/>
    </location>
</feature>
<feature type="compositionally biased region" description="Polar residues" evidence="1">
    <location>
        <begin position="106"/>
        <end position="143"/>
    </location>
</feature>
<feature type="compositionally biased region" description="Low complexity" evidence="1">
    <location>
        <begin position="539"/>
        <end position="558"/>
    </location>
</feature>
<feature type="compositionally biased region" description="Low complexity" evidence="1">
    <location>
        <begin position="254"/>
        <end position="268"/>
    </location>
</feature>
<feature type="compositionally biased region" description="Low complexity" evidence="1">
    <location>
        <begin position="482"/>
        <end position="505"/>
    </location>
</feature>
<dbReference type="AlphaFoldDB" id="A0A197JIE7"/>
<accession>A0A197JIE7</accession>